<evidence type="ECO:0000256" key="1">
    <source>
        <dbReference type="SAM" id="SignalP"/>
    </source>
</evidence>
<organism evidence="3 4">
    <name type="scientific">Noviherbaspirillum suwonense</name>
    <dbReference type="NCBI Taxonomy" id="1224511"/>
    <lineage>
        <taxon>Bacteria</taxon>
        <taxon>Pseudomonadati</taxon>
        <taxon>Pseudomonadota</taxon>
        <taxon>Betaproteobacteria</taxon>
        <taxon>Burkholderiales</taxon>
        <taxon>Oxalobacteraceae</taxon>
        <taxon>Noviherbaspirillum</taxon>
    </lineage>
</organism>
<keyword evidence="3" id="KW-0808">Transferase</keyword>
<evidence type="ECO:0000259" key="2">
    <source>
        <dbReference type="Pfam" id="PF13847"/>
    </source>
</evidence>
<evidence type="ECO:0000313" key="4">
    <source>
        <dbReference type="Proteomes" id="UP001158049"/>
    </source>
</evidence>
<keyword evidence="4" id="KW-1185">Reference proteome</keyword>
<feature type="signal peptide" evidence="1">
    <location>
        <begin position="1"/>
        <end position="31"/>
    </location>
</feature>
<dbReference type="InterPro" id="IPR025714">
    <property type="entry name" value="Methyltranfer_dom"/>
</dbReference>
<dbReference type="InterPro" id="IPR029063">
    <property type="entry name" value="SAM-dependent_MTases_sf"/>
</dbReference>
<dbReference type="SUPFAM" id="SSF53335">
    <property type="entry name" value="S-adenosyl-L-methionine-dependent methyltransferases"/>
    <property type="match status" value="1"/>
</dbReference>
<dbReference type="RefSeq" id="WP_283441034.1">
    <property type="nucleotide sequence ID" value="NZ_FXUL01000002.1"/>
</dbReference>
<feature type="chain" id="PRO_5047389293" evidence="1">
    <location>
        <begin position="32"/>
        <end position="245"/>
    </location>
</feature>
<keyword evidence="1" id="KW-0732">Signal</keyword>
<dbReference type="Gene3D" id="3.40.50.150">
    <property type="entry name" value="Vaccinia Virus protein VP39"/>
    <property type="match status" value="1"/>
</dbReference>
<proteinExistence type="predicted"/>
<gene>
    <name evidence="3" type="ORF">SAMN06295970_102232</name>
</gene>
<reference evidence="3 4" key="1">
    <citation type="submission" date="2017-05" db="EMBL/GenBank/DDBJ databases">
        <authorList>
            <person name="Varghese N."/>
            <person name="Submissions S."/>
        </authorList>
    </citation>
    <scope>NUCLEOTIDE SEQUENCE [LARGE SCALE GENOMIC DNA]</scope>
    <source>
        <strain evidence="3 4">DSM 26001</strain>
    </source>
</reference>
<name>A0ABY1PZA5_9BURK</name>
<dbReference type="PANTHER" id="PTHR42912">
    <property type="entry name" value="METHYLTRANSFERASE"/>
    <property type="match status" value="1"/>
</dbReference>
<sequence length="245" mass="26989">MRAFPASLALKLTLTPLLILGLLCGAQTAAARDEPYGASRPSADGIGKTYMGREISQVMGYPGADWLERGSREKEERPDLLLAALELKPGMAVADVGAGTGYYSWQIATRIGETGRVYAVDVQPQMIDLLKERMRQRGVRNVQPVLGAATDTGLAPASIDLALMVDVYHELDHPREILDSVLRALRPGGRLALVEYRAEDDSVPIKRLHKMSVAQIRREVGAQGLLWQQTVETLPWQHIVIFRKP</sequence>
<dbReference type="Proteomes" id="UP001158049">
    <property type="component" value="Unassembled WGS sequence"/>
</dbReference>
<comment type="caution">
    <text evidence="3">The sequence shown here is derived from an EMBL/GenBank/DDBJ whole genome shotgun (WGS) entry which is preliminary data.</text>
</comment>
<accession>A0ABY1PZA5</accession>
<keyword evidence="3" id="KW-0489">Methyltransferase</keyword>
<feature type="domain" description="Methyltransferase" evidence="2">
    <location>
        <begin position="88"/>
        <end position="203"/>
    </location>
</feature>
<dbReference type="GO" id="GO:0032259">
    <property type="term" value="P:methylation"/>
    <property type="evidence" value="ECO:0007669"/>
    <property type="project" value="UniProtKB-KW"/>
</dbReference>
<dbReference type="InterPro" id="IPR050508">
    <property type="entry name" value="Methyltransf_Superfamily"/>
</dbReference>
<evidence type="ECO:0000313" key="3">
    <source>
        <dbReference type="EMBL" id="SMP49313.1"/>
    </source>
</evidence>
<dbReference type="EMBL" id="FXUL01000002">
    <property type="protein sequence ID" value="SMP49313.1"/>
    <property type="molecule type" value="Genomic_DNA"/>
</dbReference>
<dbReference type="PANTHER" id="PTHR42912:SF93">
    <property type="entry name" value="N6-ADENOSINE-METHYLTRANSFERASE TMT1A"/>
    <property type="match status" value="1"/>
</dbReference>
<dbReference type="Pfam" id="PF13847">
    <property type="entry name" value="Methyltransf_31"/>
    <property type="match status" value="1"/>
</dbReference>
<dbReference type="GO" id="GO:0008168">
    <property type="term" value="F:methyltransferase activity"/>
    <property type="evidence" value="ECO:0007669"/>
    <property type="project" value="UniProtKB-KW"/>
</dbReference>
<protein>
    <submittedName>
        <fullName evidence="3">Methyltransferase, FkbM family</fullName>
    </submittedName>
</protein>
<dbReference type="CDD" id="cd02440">
    <property type="entry name" value="AdoMet_MTases"/>
    <property type="match status" value="1"/>
</dbReference>